<evidence type="ECO:0000259" key="1">
    <source>
        <dbReference type="Pfam" id="PF09347"/>
    </source>
</evidence>
<dbReference type="Pfam" id="PF09347">
    <property type="entry name" value="DUF1989"/>
    <property type="match status" value="1"/>
</dbReference>
<protein>
    <recommendedName>
        <fullName evidence="1">DUF1989 domain-containing protein</fullName>
    </recommendedName>
</protein>
<accession>A0A382FDX4</accession>
<proteinExistence type="predicted"/>
<dbReference type="InterPro" id="IPR018959">
    <property type="entry name" value="DUF1989"/>
</dbReference>
<dbReference type="PIRSF" id="PIRSF006487">
    <property type="entry name" value="GcvT"/>
    <property type="match status" value="1"/>
</dbReference>
<name>A0A382FDX4_9ZZZZ</name>
<dbReference type="AlphaFoldDB" id="A0A382FDX4"/>
<sequence>MDLDLSGYNIRKTQPYNAGILGLPEDVERYVAKAQGLIGFEFFSGDIISIINTEGSQIAEVVAFDSSGQCSPGVVSCKKNNDASFIKNILSNSPDNKFLLTKLKKKNIDFHKAVSTNLFDGETKVRETIDLECQEDGFVIIASPGEDMAVDSQNPATDLEVRVKRKDRINNKSNYYLPPPLADIKDEFIISNSTAISYEVESGDFIQVIDLYGRQCSDFQVFDAAKLQKGIELNIDPIVTRSIIGLNYAMPGLFAKYFDRDQDALVEVIQDTCGRHDTFGNACSSKYYEDVGYFGHANCSDNFNAALKPFGV</sequence>
<dbReference type="EMBL" id="UINC01049464">
    <property type="protein sequence ID" value="SVB61286.1"/>
    <property type="molecule type" value="Genomic_DNA"/>
</dbReference>
<reference evidence="2" key="1">
    <citation type="submission" date="2018-05" db="EMBL/GenBank/DDBJ databases">
        <authorList>
            <person name="Lanie J.A."/>
            <person name="Ng W.-L."/>
            <person name="Kazmierczak K.M."/>
            <person name="Andrzejewski T.M."/>
            <person name="Davidsen T.M."/>
            <person name="Wayne K.J."/>
            <person name="Tettelin H."/>
            <person name="Glass J.I."/>
            <person name="Rusch D."/>
            <person name="Podicherti R."/>
            <person name="Tsui H.-C.T."/>
            <person name="Winkler M.E."/>
        </authorList>
    </citation>
    <scope>NUCLEOTIDE SEQUENCE</scope>
</reference>
<feature type="domain" description="DUF1989" evidence="1">
    <location>
        <begin position="190"/>
        <end position="311"/>
    </location>
</feature>
<gene>
    <name evidence="2" type="ORF">METZ01_LOCUS214140</name>
</gene>
<dbReference type="PANTHER" id="PTHR31527:SF0">
    <property type="entry name" value="RE64534P"/>
    <property type="match status" value="1"/>
</dbReference>
<organism evidence="2">
    <name type="scientific">marine metagenome</name>
    <dbReference type="NCBI Taxonomy" id="408172"/>
    <lineage>
        <taxon>unclassified sequences</taxon>
        <taxon>metagenomes</taxon>
        <taxon>ecological metagenomes</taxon>
    </lineage>
</organism>
<feature type="non-terminal residue" evidence="2">
    <location>
        <position position="312"/>
    </location>
</feature>
<evidence type="ECO:0000313" key="2">
    <source>
        <dbReference type="EMBL" id="SVB61286.1"/>
    </source>
</evidence>
<dbReference type="PANTHER" id="PTHR31527">
    <property type="entry name" value="RE64534P"/>
    <property type="match status" value="1"/>
</dbReference>